<feature type="transmembrane region" description="Helical" evidence="8">
    <location>
        <begin position="12"/>
        <end position="31"/>
    </location>
</feature>
<dbReference type="RefSeq" id="WP_083339784.1">
    <property type="nucleotide sequence ID" value="NZ_CP018863.1"/>
</dbReference>
<evidence type="ECO:0000256" key="7">
    <source>
        <dbReference type="ARBA" id="ARBA00023136"/>
    </source>
</evidence>
<feature type="transmembrane region" description="Helical" evidence="8">
    <location>
        <begin position="140"/>
        <end position="164"/>
    </location>
</feature>
<dbReference type="GO" id="GO:0005886">
    <property type="term" value="C:plasma membrane"/>
    <property type="evidence" value="ECO:0007669"/>
    <property type="project" value="UniProtKB-SubCell"/>
</dbReference>
<gene>
    <name evidence="10" type="ORF">SAMN04489742_3210</name>
</gene>
<dbReference type="PANTHER" id="PTHR23502">
    <property type="entry name" value="MAJOR FACILITATOR SUPERFAMILY"/>
    <property type="match status" value="1"/>
</dbReference>
<evidence type="ECO:0000256" key="1">
    <source>
        <dbReference type="ARBA" id="ARBA00004651"/>
    </source>
</evidence>
<keyword evidence="11" id="KW-1185">Reference proteome</keyword>
<dbReference type="GO" id="GO:1990961">
    <property type="term" value="P:xenobiotic detoxification by transmembrane export across the plasma membrane"/>
    <property type="evidence" value="ECO:0007669"/>
    <property type="project" value="InterPro"/>
</dbReference>
<dbReference type="PROSITE" id="PS50850">
    <property type="entry name" value="MFS"/>
    <property type="match status" value="1"/>
</dbReference>
<feature type="transmembrane region" description="Helical" evidence="8">
    <location>
        <begin position="51"/>
        <end position="70"/>
    </location>
</feature>
<dbReference type="Gene3D" id="1.20.1720.10">
    <property type="entry name" value="Multidrug resistance protein D"/>
    <property type="match status" value="1"/>
</dbReference>
<dbReference type="InterPro" id="IPR036259">
    <property type="entry name" value="MFS_trans_sf"/>
</dbReference>
<feature type="transmembrane region" description="Helical" evidence="8">
    <location>
        <begin position="107"/>
        <end position="128"/>
    </location>
</feature>
<feature type="domain" description="Major facilitator superfamily (MFS) profile" evidence="9">
    <location>
        <begin position="16"/>
        <end position="400"/>
    </location>
</feature>
<comment type="similarity">
    <text evidence="2">Belongs to the major facilitator superfamily. Bcr/CmlA family.</text>
</comment>
<dbReference type="GO" id="GO:0042910">
    <property type="term" value="F:xenobiotic transmembrane transporter activity"/>
    <property type="evidence" value="ECO:0007669"/>
    <property type="project" value="InterPro"/>
</dbReference>
<sequence>MTSTPPRDATRLTGTVIGVLALLTAVSPLATDMYLPAFPQMAIDLGVSATSIQLTLTTFLIGLALGQLIIGPLSDGTGRRKPLLIGTAICLLASIGTAVAPNVELLIAARFVQGLSGAAGVVLARAIISDSAKGVQAAKVLGVMMIILGIAPVLAPVLGGAIIAGLGWRGVFWVVAFLVALMFIAALCFIKETLPASGRQGGGLKAMLRSGRTVLSNRNYVGYLVTFCFAFGAMFAYISASPFVLQNVLGLSTTTYSLVFGLNALAIMISAIIATKLAGRVDFRKMLGGGVIALVLATLALLTVVFTGVAMIPTLLLLFVFQGSLGFIYGNATALALGEARQHAGTASAFLGAFQFILAGAVSPLVGLAGEHDALPMAIAMALAALISAAGFFLLTRNRSAEAIDGEAEPARPEMSEAATR</sequence>
<feature type="transmembrane region" description="Helical" evidence="8">
    <location>
        <begin position="286"/>
        <end position="309"/>
    </location>
</feature>
<keyword evidence="5 8" id="KW-0812">Transmembrane</keyword>
<dbReference type="NCBIfam" id="TIGR00710">
    <property type="entry name" value="efflux_Bcr_CflA"/>
    <property type="match status" value="1"/>
</dbReference>
<dbReference type="InterPro" id="IPR020846">
    <property type="entry name" value="MFS_dom"/>
</dbReference>
<evidence type="ECO:0000313" key="11">
    <source>
        <dbReference type="Proteomes" id="UP000181917"/>
    </source>
</evidence>
<keyword evidence="3" id="KW-0813">Transport</keyword>
<evidence type="ECO:0000256" key="5">
    <source>
        <dbReference type="ARBA" id="ARBA00022692"/>
    </source>
</evidence>
<keyword evidence="7 8" id="KW-0472">Membrane</keyword>
<evidence type="ECO:0000256" key="2">
    <source>
        <dbReference type="ARBA" id="ARBA00006236"/>
    </source>
</evidence>
<dbReference type="SUPFAM" id="SSF103473">
    <property type="entry name" value="MFS general substrate transporter"/>
    <property type="match status" value="1"/>
</dbReference>
<keyword evidence="4" id="KW-1003">Cell membrane</keyword>
<comment type="subcellular location">
    <subcellularLocation>
        <location evidence="1">Cell membrane</location>
        <topology evidence="1">Multi-pass membrane protein</topology>
    </subcellularLocation>
</comment>
<protein>
    <submittedName>
        <fullName evidence="10">MFS transporter, DHA1 family, bicyclomycin/chloramphenicol resistance protein</fullName>
    </submittedName>
</protein>
<proteinExistence type="inferred from homology"/>
<name>A0A1H1F253_9MICC</name>
<dbReference type="InterPro" id="IPR011701">
    <property type="entry name" value="MFS"/>
</dbReference>
<organism evidence="10 11">
    <name type="scientific">Crystallibacter crystallopoietes</name>
    <dbReference type="NCBI Taxonomy" id="37928"/>
    <lineage>
        <taxon>Bacteria</taxon>
        <taxon>Bacillati</taxon>
        <taxon>Actinomycetota</taxon>
        <taxon>Actinomycetes</taxon>
        <taxon>Micrococcales</taxon>
        <taxon>Micrococcaceae</taxon>
        <taxon>Crystallibacter</taxon>
    </lineage>
</organism>
<dbReference type="FunFam" id="1.20.1720.10:FF:000005">
    <property type="entry name" value="Bcr/CflA family efflux transporter"/>
    <property type="match status" value="1"/>
</dbReference>
<accession>A0A1H1F253</accession>
<dbReference type="CDD" id="cd17320">
    <property type="entry name" value="MFS_MdfA_MDR_like"/>
    <property type="match status" value="1"/>
</dbReference>
<dbReference type="PANTHER" id="PTHR23502:SF132">
    <property type="entry name" value="POLYAMINE TRANSPORTER 2-RELATED"/>
    <property type="match status" value="1"/>
</dbReference>
<evidence type="ECO:0000313" key="10">
    <source>
        <dbReference type="EMBL" id="SDQ95037.1"/>
    </source>
</evidence>
<feature type="transmembrane region" description="Helical" evidence="8">
    <location>
        <begin position="256"/>
        <end position="274"/>
    </location>
</feature>
<dbReference type="EMBL" id="FNKH01000002">
    <property type="protein sequence ID" value="SDQ95037.1"/>
    <property type="molecule type" value="Genomic_DNA"/>
</dbReference>
<keyword evidence="6 8" id="KW-1133">Transmembrane helix</keyword>
<feature type="transmembrane region" description="Helical" evidence="8">
    <location>
        <begin position="170"/>
        <end position="190"/>
    </location>
</feature>
<evidence type="ECO:0000256" key="8">
    <source>
        <dbReference type="SAM" id="Phobius"/>
    </source>
</evidence>
<dbReference type="AlphaFoldDB" id="A0A1H1F253"/>
<feature type="transmembrane region" description="Helical" evidence="8">
    <location>
        <begin position="315"/>
        <end position="337"/>
    </location>
</feature>
<dbReference type="Proteomes" id="UP000181917">
    <property type="component" value="Unassembled WGS sequence"/>
</dbReference>
<dbReference type="STRING" id="37928.SAMN04489742_3210"/>
<evidence type="ECO:0000256" key="3">
    <source>
        <dbReference type="ARBA" id="ARBA00022448"/>
    </source>
</evidence>
<dbReference type="Pfam" id="PF07690">
    <property type="entry name" value="MFS_1"/>
    <property type="match status" value="1"/>
</dbReference>
<dbReference type="InterPro" id="IPR004812">
    <property type="entry name" value="Efflux_drug-R_Bcr/CmlA"/>
</dbReference>
<feature type="transmembrane region" description="Helical" evidence="8">
    <location>
        <begin position="82"/>
        <end position="101"/>
    </location>
</feature>
<evidence type="ECO:0000256" key="4">
    <source>
        <dbReference type="ARBA" id="ARBA00022475"/>
    </source>
</evidence>
<feature type="transmembrane region" description="Helical" evidence="8">
    <location>
        <begin position="375"/>
        <end position="395"/>
    </location>
</feature>
<evidence type="ECO:0000256" key="6">
    <source>
        <dbReference type="ARBA" id="ARBA00022989"/>
    </source>
</evidence>
<evidence type="ECO:0000259" key="9">
    <source>
        <dbReference type="PROSITE" id="PS50850"/>
    </source>
</evidence>
<reference evidence="10 11" key="1">
    <citation type="submission" date="2016-10" db="EMBL/GenBank/DDBJ databases">
        <authorList>
            <person name="de Groot N.N."/>
        </authorList>
    </citation>
    <scope>NUCLEOTIDE SEQUENCE [LARGE SCALE GENOMIC DNA]</scope>
    <source>
        <strain evidence="10 11">DSM 20117</strain>
    </source>
</reference>
<feature type="transmembrane region" description="Helical" evidence="8">
    <location>
        <begin position="220"/>
        <end position="244"/>
    </location>
</feature>
<feature type="transmembrane region" description="Helical" evidence="8">
    <location>
        <begin position="349"/>
        <end position="369"/>
    </location>
</feature>